<protein>
    <submittedName>
        <fullName evidence="2">Uncharacterized protein LOC111103457 isoform X2</fullName>
    </submittedName>
</protein>
<gene>
    <name evidence="2" type="primary">LOC111103457</name>
</gene>
<name>A0A8B8AN08_CRAVI</name>
<accession>A0A8B8AN08</accession>
<reference evidence="2" key="1">
    <citation type="submission" date="2025-08" db="UniProtKB">
        <authorList>
            <consortium name="RefSeq"/>
        </authorList>
    </citation>
    <scope>IDENTIFICATION</scope>
    <source>
        <tissue evidence="2">Whole sample</tissue>
    </source>
</reference>
<dbReference type="RefSeq" id="XP_022292451.1">
    <property type="nucleotide sequence ID" value="XM_022436743.1"/>
</dbReference>
<dbReference type="OrthoDB" id="6175374at2759"/>
<sequence>MKGSTDVYNVRVRFKFTAVDRGFNLFYIQSQDLGEYMYMKENTYCKYDKMSTPNESAMWHVIRVKETDKEEEAQSCFIFCNKKWPEKTIFIENTFYECARGREDVSTIGQECLFTLTPPGDRPLKIPIPLPVDLTVKPEDCSGEETRQTPNPTEYNLSDERKCIPALKRVQIFLEKHDIKIEKEIEQIENYLLKDEHNTLHFSVKRITESLTYLNEDEFNDQTLHGILEIMSINFQLFQERFSFGSILGKLLRVCGLILSSVWQANEIEKFICSRIEPGSSYETSVAKDVRDLKRFASFLREIENAENLLERNIAEVRREGKFCEELPCLTSLKENAKSQSSIMLTSVKVSILQLSVLWQMYAVSRLPGHSDSTANHLQRVILSQKDNDVKFYKSHVFPEATDEMSLVKEYTSCLGGGFQSSETKAIAKLTAKEKLNLMRLVVIPLLEEFLKKRFDWLTSKNIRN</sequence>
<dbReference type="Proteomes" id="UP000694844">
    <property type="component" value="Chromosome 7"/>
</dbReference>
<proteinExistence type="predicted"/>
<evidence type="ECO:0000313" key="2">
    <source>
        <dbReference type="RefSeq" id="XP_022292451.1"/>
    </source>
</evidence>
<evidence type="ECO:0000313" key="1">
    <source>
        <dbReference type="Proteomes" id="UP000694844"/>
    </source>
</evidence>
<dbReference type="GeneID" id="111103457"/>
<organism evidence="1 2">
    <name type="scientific">Crassostrea virginica</name>
    <name type="common">Eastern oyster</name>
    <dbReference type="NCBI Taxonomy" id="6565"/>
    <lineage>
        <taxon>Eukaryota</taxon>
        <taxon>Metazoa</taxon>
        <taxon>Spiralia</taxon>
        <taxon>Lophotrochozoa</taxon>
        <taxon>Mollusca</taxon>
        <taxon>Bivalvia</taxon>
        <taxon>Autobranchia</taxon>
        <taxon>Pteriomorphia</taxon>
        <taxon>Ostreida</taxon>
        <taxon>Ostreoidea</taxon>
        <taxon>Ostreidae</taxon>
        <taxon>Crassostrea</taxon>
    </lineage>
</organism>
<keyword evidence="1" id="KW-1185">Reference proteome</keyword>
<dbReference type="AlphaFoldDB" id="A0A8B8AN08"/>